<feature type="compositionally biased region" description="Basic and acidic residues" evidence="1">
    <location>
        <begin position="43"/>
        <end position="56"/>
    </location>
</feature>
<feature type="region of interest" description="Disordered" evidence="1">
    <location>
        <begin position="43"/>
        <end position="71"/>
    </location>
</feature>
<sequence length="472" mass="51159">MTTHSQIQNVSCSAVAPLAAHDPLLPNDEGFALDTDAAHEVKRDYASHQTHDDSPERALPIPGLTPRPVVRTYEPPALDHYVECSSDTSYGLLQKQYSMAHSMDSAPHTSHSGVDGELAHSLHQSLPVDYSSPQPHPYSRTSSSGANRDLRQNIAPHPHGPQGRNRHTRGLGTPQLNRSRKYSEGNIRDLYKVRQSHRFSGGPRASFASYTLTNNLSTAQISPLGSSQPAPHRYSVPCPSTLVGQSPTLHQAQRHSMVYGGDMITPSPGAHGDGRVEPWAQAFHAAAIAPGVEPALGSPGLNSHGEQVQRGGHQSQSFPPPAGARWGPSAQLTRSEDTVHGGDCGPEVQLSCDSRKGVSTLRVEPKVYWDVTPNYWYLITTALAFLCLASVVGVVYGGICFSYACHKYHICPAGLDMARNGCDKLGIEGSTVMLAGGFICGLLFVYGVFKRRRLIRKKEESRKLGYYGKFVS</sequence>
<dbReference type="Proteomes" id="UP001151582">
    <property type="component" value="Unassembled WGS sequence"/>
</dbReference>
<feature type="compositionally biased region" description="Polar residues" evidence="1">
    <location>
        <begin position="302"/>
        <end position="317"/>
    </location>
</feature>
<keyword evidence="2" id="KW-0472">Membrane</keyword>
<dbReference type="OrthoDB" id="5600021at2759"/>
<reference evidence="3" key="1">
    <citation type="submission" date="2022-07" db="EMBL/GenBank/DDBJ databases">
        <title>Phylogenomic reconstructions and comparative analyses of Kickxellomycotina fungi.</title>
        <authorList>
            <person name="Reynolds N.K."/>
            <person name="Stajich J.E."/>
            <person name="Barry K."/>
            <person name="Grigoriev I.V."/>
            <person name="Crous P."/>
            <person name="Smith M.E."/>
        </authorList>
    </citation>
    <scope>NUCLEOTIDE SEQUENCE</scope>
    <source>
        <strain evidence="3">RSA 567</strain>
    </source>
</reference>
<proteinExistence type="predicted"/>
<feature type="region of interest" description="Disordered" evidence="1">
    <location>
        <begin position="126"/>
        <end position="186"/>
    </location>
</feature>
<evidence type="ECO:0000256" key="2">
    <source>
        <dbReference type="SAM" id="Phobius"/>
    </source>
</evidence>
<evidence type="ECO:0000313" key="3">
    <source>
        <dbReference type="EMBL" id="KAJ1984980.1"/>
    </source>
</evidence>
<feature type="transmembrane region" description="Helical" evidence="2">
    <location>
        <begin position="431"/>
        <end position="449"/>
    </location>
</feature>
<feature type="region of interest" description="Disordered" evidence="1">
    <location>
        <begin position="302"/>
        <end position="345"/>
    </location>
</feature>
<evidence type="ECO:0000256" key="1">
    <source>
        <dbReference type="SAM" id="MobiDB-lite"/>
    </source>
</evidence>
<keyword evidence="4" id="KW-1185">Reference proteome</keyword>
<accession>A0A9W8B6G9</accession>
<name>A0A9W8B6G9_9FUNG</name>
<comment type="caution">
    <text evidence="3">The sequence shown here is derived from an EMBL/GenBank/DDBJ whole genome shotgun (WGS) entry which is preliminary data.</text>
</comment>
<keyword evidence="2" id="KW-1133">Transmembrane helix</keyword>
<keyword evidence="2" id="KW-0812">Transmembrane</keyword>
<feature type="transmembrane region" description="Helical" evidence="2">
    <location>
        <begin position="375"/>
        <end position="399"/>
    </location>
</feature>
<organism evidence="3 4">
    <name type="scientific">Dimargaris verticillata</name>
    <dbReference type="NCBI Taxonomy" id="2761393"/>
    <lineage>
        <taxon>Eukaryota</taxon>
        <taxon>Fungi</taxon>
        <taxon>Fungi incertae sedis</taxon>
        <taxon>Zoopagomycota</taxon>
        <taxon>Kickxellomycotina</taxon>
        <taxon>Dimargaritomycetes</taxon>
        <taxon>Dimargaritales</taxon>
        <taxon>Dimargaritaceae</taxon>
        <taxon>Dimargaris</taxon>
    </lineage>
</organism>
<dbReference type="EMBL" id="JANBQB010000007">
    <property type="protein sequence ID" value="KAJ1984980.1"/>
    <property type="molecule type" value="Genomic_DNA"/>
</dbReference>
<dbReference type="AlphaFoldDB" id="A0A9W8B6G9"/>
<evidence type="ECO:0000313" key="4">
    <source>
        <dbReference type="Proteomes" id="UP001151582"/>
    </source>
</evidence>
<protein>
    <submittedName>
        <fullName evidence="3">Uncharacterized protein</fullName>
    </submittedName>
</protein>
<gene>
    <name evidence="3" type="ORF">H4R34_000324</name>
</gene>